<proteinExistence type="predicted"/>
<dbReference type="PROSITE" id="PS50851">
    <property type="entry name" value="CHEW"/>
    <property type="match status" value="1"/>
</dbReference>
<dbReference type="GO" id="GO:0007165">
    <property type="term" value="P:signal transduction"/>
    <property type="evidence" value="ECO:0007669"/>
    <property type="project" value="InterPro"/>
</dbReference>
<accession>A0A1E3X6K3</accession>
<organism evidence="6 7">
    <name type="scientific">Candidatus Scalindua rubra</name>
    <dbReference type="NCBI Taxonomy" id="1872076"/>
    <lineage>
        <taxon>Bacteria</taxon>
        <taxon>Pseudomonadati</taxon>
        <taxon>Planctomycetota</taxon>
        <taxon>Candidatus Brocadiia</taxon>
        <taxon>Candidatus Brocadiales</taxon>
        <taxon>Candidatus Scalinduaceae</taxon>
        <taxon>Candidatus Scalindua</taxon>
    </lineage>
</organism>
<evidence type="ECO:0000256" key="1">
    <source>
        <dbReference type="ARBA" id="ARBA00004496"/>
    </source>
</evidence>
<dbReference type="Gene3D" id="2.40.50.180">
    <property type="entry name" value="CheA-289, Domain 4"/>
    <property type="match status" value="1"/>
</dbReference>
<keyword evidence="4" id="KW-0145">Chemotaxis</keyword>
<comment type="caution">
    <text evidence="6">The sequence shown here is derived from an EMBL/GenBank/DDBJ whole genome shotgun (WGS) entry which is preliminary data.</text>
</comment>
<name>A0A1E3X6K3_9BACT</name>
<gene>
    <name evidence="6" type="primary">cheW_3</name>
    <name evidence="6" type="ORF">SCARUB_03627</name>
</gene>
<dbReference type="Gene3D" id="2.30.30.40">
    <property type="entry name" value="SH3 Domains"/>
    <property type="match status" value="1"/>
</dbReference>
<dbReference type="InterPro" id="IPR036061">
    <property type="entry name" value="CheW-like_dom_sf"/>
</dbReference>
<dbReference type="FunFam" id="2.40.50.180:FF:000002">
    <property type="entry name" value="Chemotaxis protein CheW"/>
    <property type="match status" value="1"/>
</dbReference>
<dbReference type="SMART" id="SM00260">
    <property type="entry name" value="CheW"/>
    <property type="match status" value="1"/>
</dbReference>
<dbReference type="Proteomes" id="UP000094056">
    <property type="component" value="Unassembled WGS sequence"/>
</dbReference>
<dbReference type="GO" id="GO:0005829">
    <property type="term" value="C:cytosol"/>
    <property type="evidence" value="ECO:0007669"/>
    <property type="project" value="TreeGrafter"/>
</dbReference>
<dbReference type="AlphaFoldDB" id="A0A1E3X6K3"/>
<evidence type="ECO:0000256" key="2">
    <source>
        <dbReference type="ARBA" id="ARBA00021483"/>
    </source>
</evidence>
<dbReference type="GO" id="GO:0006935">
    <property type="term" value="P:chemotaxis"/>
    <property type="evidence" value="ECO:0007669"/>
    <property type="project" value="UniProtKB-KW"/>
</dbReference>
<dbReference type="InterPro" id="IPR002545">
    <property type="entry name" value="CheW-lke_dom"/>
</dbReference>
<evidence type="ECO:0000259" key="5">
    <source>
        <dbReference type="PROSITE" id="PS50851"/>
    </source>
</evidence>
<feature type="domain" description="CheW-like" evidence="5">
    <location>
        <begin position="65"/>
        <end position="205"/>
    </location>
</feature>
<dbReference type="PANTHER" id="PTHR22617:SF41">
    <property type="entry name" value="CHEMOTAXIS SIGNAL TRANSDUCTION SYSTEM ADAPTOR PROTEIN CHEW"/>
    <property type="match status" value="1"/>
</dbReference>
<protein>
    <recommendedName>
        <fullName evidence="2">Chemotaxis protein CheW</fullName>
    </recommendedName>
</protein>
<keyword evidence="3" id="KW-0963">Cytoplasm</keyword>
<dbReference type="PANTHER" id="PTHR22617">
    <property type="entry name" value="CHEMOTAXIS SENSOR HISTIDINE KINASE-RELATED"/>
    <property type="match status" value="1"/>
</dbReference>
<dbReference type="CDD" id="cd00732">
    <property type="entry name" value="CheW"/>
    <property type="match status" value="1"/>
</dbReference>
<evidence type="ECO:0000313" key="6">
    <source>
        <dbReference type="EMBL" id="ODS31258.1"/>
    </source>
</evidence>
<reference evidence="6 7" key="1">
    <citation type="submission" date="2016-07" db="EMBL/GenBank/DDBJ databases">
        <title>Draft genome of Scalindua rubra, obtained from a brine-seawater interface in the Red Sea, sheds light on salt adaptation in anammox bacteria.</title>
        <authorList>
            <person name="Speth D.R."/>
            <person name="Lagkouvardos I."/>
            <person name="Wang Y."/>
            <person name="Qian P.-Y."/>
            <person name="Dutilh B.E."/>
            <person name="Jetten M.S."/>
        </authorList>
    </citation>
    <scope>NUCLEOTIDE SEQUENCE [LARGE SCALE GENOMIC DNA]</scope>
    <source>
        <strain evidence="6">BSI-1</strain>
    </source>
</reference>
<evidence type="ECO:0000313" key="7">
    <source>
        <dbReference type="Proteomes" id="UP000094056"/>
    </source>
</evidence>
<dbReference type="SUPFAM" id="SSF50341">
    <property type="entry name" value="CheW-like"/>
    <property type="match status" value="1"/>
</dbReference>
<evidence type="ECO:0000256" key="3">
    <source>
        <dbReference type="ARBA" id="ARBA00022490"/>
    </source>
</evidence>
<dbReference type="Pfam" id="PF01584">
    <property type="entry name" value="CheW"/>
    <property type="match status" value="1"/>
</dbReference>
<sequence length="213" mass="23560">MNPYSLEIPKRDVVPSAYSRETAPVKARGPRGFTSTPLFAGLYVRNIKGRRDTMEAVATKKAVNDEKFLTFSLGNEEYGVEILKVKEIIGLMDITTVPQSPDYMKGVINLRGKVIPIIDLRLKFSMAEAERTQETCIIVVEVNNSLIGIIVDSVSEVLDIMSEEIEETPSFGHGIDTNFIKGLGKTKGKIIILLDIEKVLTSEDIEMVNQVAA</sequence>
<dbReference type="InterPro" id="IPR039315">
    <property type="entry name" value="CheW"/>
</dbReference>
<dbReference type="PATRIC" id="fig|1872076.5.peg.4317"/>
<comment type="subcellular location">
    <subcellularLocation>
        <location evidence="1">Cytoplasm</location>
    </subcellularLocation>
</comment>
<dbReference type="EMBL" id="MAYW01000131">
    <property type="protein sequence ID" value="ODS31258.1"/>
    <property type="molecule type" value="Genomic_DNA"/>
</dbReference>
<evidence type="ECO:0000256" key="4">
    <source>
        <dbReference type="ARBA" id="ARBA00022500"/>
    </source>
</evidence>